<organism evidence="2 3">
    <name type="scientific">Cuscuta epithymum</name>
    <dbReference type="NCBI Taxonomy" id="186058"/>
    <lineage>
        <taxon>Eukaryota</taxon>
        <taxon>Viridiplantae</taxon>
        <taxon>Streptophyta</taxon>
        <taxon>Embryophyta</taxon>
        <taxon>Tracheophyta</taxon>
        <taxon>Spermatophyta</taxon>
        <taxon>Magnoliopsida</taxon>
        <taxon>eudicotyledons</taxon>
        <taxon>Gunneridae</taxon>
        <taxon>Pentapetalae</taxon>
        <taxon>asterids</taxon>
        <taxon>lamiids</taxon>
        <taxon>Solanales</taxon>
        <taxon>Convolvulaceae</taxon>
        <taxon>Cuscuteae</taxon>
        <taxon>Cuscuta</taxon>
        <taxon>Cuscuta subgen. Cuscuta</taxon>
    </lineage>
</organism>
<keyword evidence="3" id="KW-1185">Reference proteome</keyword>
<feature type="compositionally biased region" description="Basic and acidic residues" evidence="1">
    <location>
        <begin position="7"/>
        <end position="27"/>
    </location>
</feature>
<evidence type="ECO:0000313" key="2">
    <source>
        <dbReference type="EMBL" id="CAH9089655.1"/>
    </source>
</evidence>
<name>A0AAV0D3Z4_9ASTE</name>
<protein>
    <submittedName>
        <fullName evidence="2">Uncharacterized protein</fullName>
    </submittedName>
</protein>
<feature type="region of interest" description="Disordered" evidence="1">
    <location>
        <begin position="1"/>
        <end position="35"/>
    </location>
</feature>
<comment type="caution">
    <text evidence="2">The sequence shown here is derived from an EMBL/GenBank/DDBJ whole genome shotgun (WGS) entry which is preliminary data.</text>
</comment>
<reference evidence="2" key="1">
    <citation type="submission" date="2022-07" db="EMBL/GenBank/DDBJ databases">
        <authorList>
            <person name="Macas J."/>
            <person name="Novak P."/>
            <person name="Neumann P."/>
        </authorList>
    </citation>
    <scope>NUCLEOTIDE SEQUENCE</scope>
</reference>
<accession>A0AAV0D3Z4</accession>
<dbReference type="EMBL" id="CAMAPF010000062">
    <property type="protein sequence ID" value="CAH9089655.1"/>
    <property type="molecule type" value="Genomic_DNA"/>
</dbReference>
<proteinExistence type="predicted"/>
<dbReference type="PANTHER" id="PTHR35704">
    <property type="entry name" value="OS02G0254600 PROTEIN"/>
    <property type="match status" value="1"/>
</dbReference>
<evidence type="ECO:0000256" key="1">
    <source>
        <dbReference type="SAM" id="MobiDB-lite"/>
    </source>
</evidence>
<dbReference type="PANTHER" id="PTHR35704:SF1">
    <property type="entry name" value="OS02G0254600 PROTEIN"/>
    <property type="match status" value="1"/>
</dbReference>
<evidence type="ECO:0000313" key="3">
    <source>
        <dbReference type="Proteomes" id="UP001152523"/>
    </source>
</evidence>
<gene>
    <name evidence="2" type="ORF">CEPIT_LOCUS10962</name>
</gene>
<dbReference type="Proteomes" id="UP001152523">
    <property type="component" value="Unassembled WGS sequence"/>
</dbReference>
<dbReference type="AlphaFoldDB" id="A0AAV0D3Z4"/>
<sequence>MGNCMDKPLKEEEEKKEMEEAGEKNGGLEKPSNGNKRVKIVLTKDELQWLLFRIQIGGESIINGDHQLQDLLKLRGGGRAFGWKPSLESITECPEVLPGCS</sequence>